<reference evidence="2" key="1">
    <citation type="submission" date="2021-02" db="EMBL/GenBank/DDBJ databases">
        <authorList>
            <person name="Nowell W R."/>
        </authorList>
    </citation>
    <scope>NUCLEOTIDE SEQUENCE</scope>
</reference>
<evidence type="ECO:0000256" key="1">
    <source>
        <dbReference type="SAM" id="MobiDB-lite"/>
    </source>
</evidence>
<protein>
    <submittedName>
        <fullName evidence="2">Uncharacterized protein</fullName>
    </submittedName>
</protein>
<gene>
    <name evidence="2" type="ORF">OTI717_LOCUS8237</name>
</gene>
<organism evidence="2 3">
    <name type="scientific">Rotaria sordida</name>
    <dbReference type="NCBI Taxonomy" id="392033"/>
    <lineage>
        <taxon>Eukaryota</taxon>
        <taxon>Metazoa</taxon>
        <taxon>Spiralia</taxon>
        <taxon>Gnathifera</taxon>
        <taxon>Rotifera</taxon>
        <taxon>Eurotatoria</taxon>
        <taxon>Bdelloidea</taxon>
        <taxon>Philodinida</taxon>
        <taxon>Philodinidae</taxon>
        <taxon>Rotaria</taxon>
    </lineage>
</organism>
<feature type="region of interest" description="Disordered" evidence="1">
    <location>
        <begin position="1"/>
        <end position="23"/>
    </location>
</feature>
<name>A0A818Q0N4_9BILA</name>
<dbReference type="EMBL" id="CAJOAX010000651">
    <property type="protein sequence ID" value="CAF3629513.1"/>
    <property type="molecule type" value="Genomic_DNA"/>
</dbReference>
<proteinExistence type="predicted"/>
<dbReference type="AlphaFoldDB" id="A0A818Q0N4"/>
<accession>A0A818Q0N4</accession>
<sequence length="23" mass="2562">PYSNVMDLGDDDEDHEIPPSTNT</sequence>
<evidence type="ECO:0000313" key="3">
    <source>
        <dbReference type="Proteomes" id="UP000663823"/>
    </source>
</evidence>
<evidence type="ECO:0000313" key="2">
    <source>
        <dbReference type="EMBL" id="CAF3629513.1"/>
    </source>
</evidence>
<feature type="non-terminal residue" evidence="2">
    <location>
        <position position="1"/>
    </location>
</feature>
<dbReference type="Proteomes" id="UP000663823">
    <property type="component" value="Unassembled WGS sequence"/>
</dbReference>
<comment type="caution">
    <text evidence="2">The sequence shown here is derived from an EMBL/GenBank/DDBJ whole genome shotgun (WGS) entry which is preliminary data.</text>
</comment>